<dbReference type="STRING" id="1538463.B0T36_01105"/>
<proteinExistence type="predicted"/>
<keyword evidence="3" id="KW-1185">Reference proteome</keyword>
<dbReference type="Proteomes" id="UP000188836">
    <property type="component" value="Unassembled WGS sequence"/>
</dbReference>
<protein>
    <recommendedName>
        <fullName evidence="1">PE domain-containing protein</fullName>
    </recommendedName>
</protein>
<feature type="domain" description="PE" evidence="1">
    <location>
        <begin position="2"/>
        <end position="90"/>
    </location>
</feature>
<dbReference type="RefSeq" id="WP_077114446.1">
    <property type="nucleotide sequence ID" value="NZ_LOKT01000001.1"/>
</dbReference>
<accession>A0A1V2TM36</accession>
<dbReference type="OrthoDB" id="4636567at2"/>
<dbReference type="InterPro" id="IPR000084">
    <property type="entry name" value="PE-PGRS_N"/>
</dbReference>
<dbReference type="SUPFAM" id="SSF140459">
    <property type="entry name" value="PE/PPE dimer-like"/>
    <property type="match status" value="1"/>
</dbReference>
<comment type="caution">
    <text evidence="2">The sequence shown here is derived from an EMBL/GenBank/DDBJ whole genome shotgun (WGS) entry which is preliminary data.</text>
</comment>
<reference evidence="2 3" key="1">
    <citation type="journal article" date="2016" name="Antonie Van Leeuwenhoek">
        <title>Nocardia donostiensis sp. nov., isolated from human respiratory specimens.</title>
        <authorList>
            <person name="Ercibengoa M."/>
            <person name="Bell M."/>
            <person name="Marimon J.M."/>
            <person name="Humrighouse B."/>
            <person name="Klenk H.P."/>
            <person name="Potter G."/>
            <person name="Perez-Trallero E."/>
        </authorList>
    </citation>
    <scope>NUCLEOTIDE SEQUENCE [LARGE SCALE GENOMIC DNA]</scope>
    <source>
        <strain evidence="2 3">X1655</strain>
    </source>
</reference>
<gene>
    <name evidence="2" type="ORF">B0T46_01060</name>
</gene>
<dbReference type="AlphaFoldDB" id="A0A1V2TM36"/>
<dbReference type="EMBL" id="MUMY01000001">
    <property type="protein sequence ID" value="ONM50533.1"/>
    <property type="molecule type" value="Genomic_DNA"/>
</dbReference>
<name>A0A1V2TM36_9NOCA</name>
<organism evidence="2 3">
    <name type="scientific">Nocardia donostiensis</name>
    <dbReference type="NCBI Taxonomy" id="1538463"/>
    <lineage>
        <taxon>Bacteria</taxon>
        <taxon>Bacillati</taxon>
        <taxon>Actinomycetota</taxon>
        <taxon>Actinomycetes</taxon>
        <taxon>Mycobacteriales</taxon>
        <taxon>Nocardiaceae</taxon>
        <taxon>Nocardia</taxon>
    </lineage>
</organism>
<dbReference type="InterPro" id="IPR038332">
    <property type="entry name" value="PPE_sf"/>
</dbReference>
<dbReference type="Pfam" id="PF00934">
    <property type="entry name" value="PE"/>
    <property type="match status" value="1"/>
</dbReference>
<sequence>MEFEPAGARRSATALDALAARLEADLQRQSPALAVVPAGTDEVSVRAAQTLRGVAASYDEAAAAGILEIRKLAAALRSHTDGLVRMDDDNASSFRAATQ</sequence>
<evidence type="ECO:0000313" key="2">
    <source>
        <dbReference type="EMBL" id="ONM50533.1"/>
    </source>
</evidence>
<evidence type="ECO:0000259" key="1">
    <source>
        <dbReference type="Pfam" id="PF00934"/>
    </source>
</evidence>
<evidence type="ECO:0000313" key="3">
    <source>
        <dbReference type="Proteomes" id="UP000188836"/>
    </source>
</evidence>
<dbReference type="Gene3D" id="1.10.287.850">
    <property type="entry name" value="HP0062-like domain"/>
    <property type="match status" value="1"/>
</dbReference>